<name>A0A5J5ECF0_9PEZI</name>
<dbReference type="OrthoDB" id="5289248at2759"/>
<evidence type="ECO:0000313" key="2">
    <source>
        <dbReference type="Proteomes" id="UP000326924"/>
    </source>
</evidence>
<gene>
    <name evidence="1" type="ORF">FN846DRAFT_759777</name>
</gene>
<dbReference type="InParanoid" id="A0A5J5ECF0"/>
<evidence type="ECO:0000313" key="1">
    <source>
        <dbReference type="EMBL" id="KAA8892933.1"/>
    </source>
</evidence>
<dbReference type="Proteomes" id="UP000326924">
    <property type="component" value="Unassembled WGS sequence"/>
</dbReference>
<evidence type="ECO:0008006" key="3">
    <source>
        <dbReference type="Google" id="ProtNLM"/>
    </source>
</evidence>
<feature type="non-terminal residue" evidence="1">
    <location>
        <position position="1"/>
    </location>
</feature>
<protein>
    <recommendedName>
        <fullName evidence="3">DDE Tnp4 domain-containing protein</fullName>
    </recommendedName>
</protein>
<dbReference type="AlphaFoldDB" id="A0A5J5ECF0"/>
<reference evidence="1 2" key="1">
    <citation type="submission" date="2019-09" db="EMBL/GenBank/DDBJ databases">
        <title>Draft genome of the ectomycorrhizal ascomycete Sphaerosporella brunnea.</title>
        <authorList>
            <consortium name="DOE Joint Genome Institute"/>
            <person name="Benucci G.M."/>
            <person name="Marozzi G."/>
            <person name="Antonielli L."/>
            <person name="Sanchez S."/>
            <person name="Marco P."/>
            <person name="Wang X."/>
            <person name="Falini L.B."/>
            <person name="Barry K."/>
            <person name="Haridas S."/>
            <person name="Lipzen A."/>
            <person name="Labutti K."/>
            <person name="Grigoriev I.V."/>
            <person name="Murat C."/>
            <person name="Martin F."/>
            <person name="Albertini E."/>
            <person name="Donnini D."/>
            <person name="Bonito G."/>
        </authorList>
    </citation>
    <scope>NUCLEOTIDE SEQUENCE [LARGE SCALE GENOMIC DNA]</scope>
    <source>
        <strain evidence="1 2">Sb_GMNB300</strain>
    </source>
</reference>
<comment type="caution">
    <text evidence="1">The sequence shown here is derived from an EMBL/GenBank/DDBJ whole genome shotgun (WGS) entry which is preliminary data.</text>
</comment>
<organism evidence="1 2">
    <name type="scientific">Sphaerosporella brunnea</name>
    <dbReference type="NCBI Taxonomy" id="1250544"/>
    <lineage>
        <taxon>Eukaryota</taxon>
        <taxon>Fungi</taxon>
        <taxon>Dikarya</taxon>
        <taxon>Ascomycota</taxon>
        <taxon>Pezizomycotina</taxon>
        <taxon>Pezizomycetes</taxon>
        <taxon>Pezizales</taxon>
        <taxon>Pyronemataceae</taxon>
        <taxon>Sphaerosporella</taxon>
    </lineage>
</organism>
<sequence>AVPTGVWGFIDGTMRALCRPHKNQSSYYYGHRKCREIKFQVVTAADRLMSLL</sequence>
<accession>A0A5J5ECF0</accession>
<proteinExistence type="predicted"/>
<keyword evidence="2" id="KW-1185">Reference proteome</keyword>
<feature type="non-terminal residue" evidence="1">
    <location>
        <position position="52"/>
    </location>
</feature>
<dbReference type="EMBL" id="VXIS01000543">
    <property type="protein sequence ID" value="KAA8892933.1"/>
    <property type="molecule type" value="Genomic_DNA"/>
</dbReference>